<keyword evidence="11" id="KW-1185">Reference proteome</keyword>
<dbReference type="GO" id="GO:0008270">
    <property type="term" value="F:zinc ion binding"/>
    <property type="evidence" value="ECO:0007669"/>
    <property type="project" value="UniProtKB-KW"/>
</dbReference>
<keyword evidence="7" id="KW-0539">Nucleus</keyword>
<evidence type="ECO:0000256" key="3">
    <source>
        <dbReference type="ARBA" id="ARBA00022737"/>
    </source>
</evidence>
<feature type="compositionally biased region" description="Basic and acidic residues" evidence="9">
    <location>
        <begin position="1165"/>
        <end position="1179"/>
    </location>
</feature>
<feature type="region of interest" description="Disordered" evidence="9">
    <location>
        <begin position="1853"/>
        <end position="1928"/>
    </location>
</feature>
<evidence type="ECO:0000256" key="8">
    <source>
        <dbReference type="PROSITE-ProRule" id="PRU00042"/>
    </source>
</evidence>
<feature type="compositionally biased region" description="Polar residues" evidence="9">
    <location>
        <begin position="1021"/>
        <end position="1036"/>
    </location>
</feature>
<feature type="region of interest" description="Disordered" evidence="9">
    <location>
        <begin position="1686"/>
        <end position="1716"/>
    </location>
</feature>
<dbReference type="PROSITE" id="PS50157">
    <property type="entry name" value="ZINC_FINGER_C2H2_2"/>
    <property type="match status" value="2"/>
</dbReference>
<keyword evidence="6" id="KW-0238">DNA-binding</keyword>
<evidence type="ECO:0000259" key="10">
    <source>
        <dbReference type="PROSITE" id="PS50157"/>
    </source>
</evidence>
<evidence type="ECO:0000256" key="1">
    <source>
        <dbReference type="ARBA" id="ARBA00004123"/>
    </source>
</evidence>
<evidence type="ECO:0000256" key="7">
    <source>
        <dbReference type="ARBA" id="ARBA00023242"/>
    </source>
</evidence>
<feature type="compositionally biased region" description="Basic and acidic residues" evidence="9">
    <location>
        <begin position="1139"/>
        <end position="1152"/>
    </location>
</feature>
<proteinExistence type="predicted"/>
<feature type="compositionally biased region" description="Polar residues" evidence="9">
    <location>
        <begin position="19"/>
        <end position="28"/>
    </location>
</feature>
<evidence type="ECO:0000313" key="11">
    <source>
        <dbReference type="Proteomes" id="UP000694843"/>
    </source>
</evidence>
<feature type="region of interest" description="Disordered" evidence="9">
    <location>
        <begin position="883"/>
        <end position="902"/>
    </location>
</feature>
<dbReference type="InterPro" id="IPR013087">
    <property type="entry name" value="Znf_C2H2_type"/>
</dbReference>
<feature type="region of interest" description="Disordered" evidence="9">
    <location>
        <begin position="1383"/>
        <end position="1437"/>
    </location>
</feature>
<name>A0A8B7P423_HYAAZ</name>
<dbReference type="RefSeq" id="XP_018019801.1">
    <property type="nucleotide sequence ID" value="XM_018164312.2"/>
</dbReference>
<gene>
    <name evidence="12" type="primary">LOC108676258</name>
</gene>
<feature type="compositionally biased region" description="Basic and acidic residues" evidence="9">
    <location>
        <begin position="73"/>
        <end position="85"/>
    </location>
</feature>
<evidence type="ECO:0000256" key="2">
    <source>
        <dbReference type="ARBA" id="ARBA00022723"/>
    </source>
</evidence>
<comment type="subcellular location">
    <subcellularLocation>
        <location evidence="1">Nucleus</location>
    </subcellularLocation>
</comment>
<feature type="compositionally biased region" description="Low complexity" evidence="9">
    <location>
        <begin position="1386"/>
        <end position="1400"/>
    </location>
</feature>
<dbReference type="Gene3D" id="3.30.160.60">
    <property type="entry name" value="Classic Zinc Finger"/>
    <property type="match status" value="3"/>
</dbReference>
<evidence type="ECO:0000256" key="9">
    <source>
        <dbReference type="SAM" id="MobiDB-lite"/>
    </source>
</evidence>
<feature type="region of interest" description="Disordered" evidence="9">
    <location>
        <begin position="18"/>
        <end position="85"/>
    </location>
</feature>
<feature type="compositionally biased region" description="Low complexity" evidence="9">
    <location>
        <begin position="1617"/>
        <end position="1639"/>
    </location>
</feature>
<keyword evidence="3" id="KW-0677">Repeat</keyword>
<feature type="region of interest" description="Disordered" evidence="9">
    <location>
        <begin position="990"/>
        <end position="1062"/>
    </location>
</feature>
<feature type="compositionally biased region" description="Low complexity" evidence="9">
    <location>
        <begin position="1695"/>
        <end position="1706"/>
    </location>
</feature>
<protein>
    <submittedName>
        <fullName evidence="12">Uncharacterized protein LOC108676258</fullName>
    </submittedName>
</protein>
<feature type="domain" description="C2H2-type" evidence="10">
    <location>
        <begin position="955"/>
        <end position="983"/>
    </location>
</feature>
<feature type="compositionally biased region" description="Polar residues" evidence="9">
    <location>
        <begin position="994"/>
        <end position="1003"/>
    </location>
</feature>
<keyword evidence="5" id="KW-0862">Zinc</keyword>
<dbReference type="Proteomes" id="UP000694843">
    <property type="component" value="Unplaced"/>
</dbReference>
<dbReference type="GeneID" id="108676258"/>
<dbReference type="PANTHER" id="PTHR24392">
    <property type="entry name" value="ZINC FINGER PROTEIN"/>
    <property type="match status" value="1"/>
</dbReference>
<dbReference type="GO" id="GO:0005634">
    <property type="term" value="C:nucleus"/>
    <property type="evidence" value="ECO:0007669"/>
    <property type="project" value="UniProtKB-SubCell"/>
</dbReference>
<dbReference type="SMART" id="SM00355">
    <property type="entry name" value="ZnF_C2H2"/>
    <property type="match status" value="12"/>
</dbReference>
<keyword evidence="4 8" id="KW-0863">Zinc-finger</keyword>
<sequence length="1986" mass="218080">MQEPECVLRTSEDRKLTSAIHTESTAIAETTVAAEDKDEITQDTGKPSEDGGLSKKDQVRVCNEEQIAGSSKELSEKNTLESSEKELVVEEEIIDGVNELVKNEEPTEKEEPTEVTEKLAGIAACSEIDAQGKVSSQLSKLLPTNVDELENPQNFLKHEGEEESEDNVPALESRNDACRNLAPVGKVPQVDVSHSDPLLYSSVEGSESIDRQNVSLDETETNFGSQSSEMNVLPVALETNISTTERIVSFPASEANVSLGDNIETDVPDNSKDNAALRALDTQIMDTGSQVAKLTDLIPDKFRKIVHELSKIVVAPNCEFTGTSSHIVESNCQLGVSGDEHDDTLDRSHDQNSLFNGIEASGSVSLEPKSLAAEYKIHDEFSHLEDEVVSNMDTESINLDLMQSVNDPHNLKRIATDDSQVIYEPPEYHHNDRSGALSVDNGELSMEAQPSQEDDFRLDAEEGFSGHLESTGEKYCNIENDHNEEVTENEMHSETDITVNTFDFDEETAVENDESSIMNEDYEMTGEQTESKRPRGIKRQLESKSIPEAAEMVAKKSMPGKKTTKKSLPRCKMTRTYVCEYCNLSTQNPRDHLYHIRDVHFEAIHIYECKSCQYASKNFTKLTRHMQMVHKFNLEMDESGVKRKINSASYEAPSPAHVKESFIMASKKPSKSVSKLQVEVEESEPLHEDFGEEAEEEVDEVSSRKEDQNNHCDHCDFVGKSQKALSKHEESCHLKRTFYRCSKCAYATQLKGRYTKHMKYHQLPIIKCDFCDFRTPYRWNLDRHCRNHTDESGEHKCHLCNFTAQIKQSLTVHVANHHLTPDQVKERDQKRTIGATELGEFATDEEELELMKMERDEHPDAFQLADGPDQSFTVATLDVSCQEESSSLHYPPDDFDVTGDSRKKKPKIKMTFRKMKNSKDSLSTQEINERHNFEEDFIHPDDFVHRNGNVYMKNYKCDQCSFKAAFKNDLIRHGKKMHDAQCEVPLPAGRKVTRSTSSGNVSVATDPDSSKNESLEDSDFTESFSPDSVNDANDSDIVTHSKTPEVRETRKKAASDDFNEKSTTPNAQNLVCQYCNHNSKCLAESVRHAKLHLSVKNTPRVTSLSAKCQFCQLRCRTTEDLSFHLKKCPEARKNQIIDVAPRRSRAEGHKNEDSDDEDDATEQTCKPELRVQPLKEVHSKSHCNNRVASDDEDSSNSADADDMKLKIDIKEEEIDGKHDTESASTSEVTANQYEALDESQEKLIVNSDEKPASEGKGFVFSKRAYLCPQCKFWSTTASRFHVHIVGHYNKKPYVCSVCPYRSNWRWDITKHIKIKSGRDKAHLTADVLITDETGEKNYEKYEKYVSIIQLDETQACRTEGGIPPRKGRLKKVEKELRSIADDGVEDSCGSTSSTRCTSASSRDDTPVMSPQAPSTGDTSPATCSSSPPSSSASANPTFNVAHADHLSGLVSSESSQISPGKKTATQKPGQSSQPMVCIPLNGPIAMSTPAFPGLPRLLKTSPLPCSSAATTFSSSSAVSVEPTVLSVTAPSASINSAASLTSPVLCSALFQDKNLSKLGGNVSDAAVNMKFRNSLEQTAVLPPLLLPPVHAHKNGDLFKQPFSKNPKNMMKPPPLLPVKSSSRLPSPSSSPSPSVSPRSHNAVSISTSRSSGGQYQVIAPQNCGQSAQNALNTSLQTLQLLASGSTSVTKLPAKSPSSSPLSGRSSHNTSPVGGMSALAGVPSLSGFSHSMPSTSPIMSSMGPGKCPTSSTLSNILSGASGSTSASISSLVALANAVNSAGVHGLPGGNRLSLLNNLPSAQLAGLQGIKDSLPPQLLAGLSSANANDPASKLALQMRLLVWLSLINKEAQKKKQQQQQQQQQQHLQQQMQQLQQNQPKKKNKSNTSSAKLPSSSPSSVSSSPTACGGSSGEGLPPAEEEFPPPQLVLDHQGNPEWKCAACNFRDSDRGTVEQHRSLAHGRSVVSLLHAVHRCDVCAFAAGTKRHVQ</sequence>
<evidence type="ECO:0000313" key="12">
    <source>
        <dbReference type="RefSeq" id="XP_018019801.1"/>
    </source>
</evidence>
<accession>A0A8B7P423</accession>
<evidence type="ECO:0000256" key="4">
    <source>
        <dbReference type="ARBA" id="ARBA00022771"/>
    </source>
</evidence>
<feature type="domain" description="C2H2-type" evidence="10">
    <location>
        <begin position="607"/>
        <end position="630"/>
    </location>
</feature>
<feature type="region of interest" description="Disordered" evidence="9">
    <location>
        <begin position="1596"/>
        <end position="1648"/>
    </location>
</feature>
<keyword evidence="2" id="KW-0479">Metal-binding</keyword>
<feature type="compositionally biased region" description="Low complexity" evidence="9">
    <location>
        <begin position="1883"/>
        <end position="1906"/>
    </location>
</feature>
<feature type="region of interest" description="Disordered" evidence="9">
    <location>
        <begin position="1450"/>
        <end position="1476"/>
    </location>
</feature>
<feature type="compositionally biased region" description="Basic and acidic residues" evidence="9">
    <location>
        <begin position="46"/>
        <end position="63"/>
    </location>
</feature>
<evidence type="ECO:0000256" key="6">
    <source>
        <dbReference type="ARBA" id="ARBA00023125"/>
    </source>
</evidence>
<feature type="region of interest" description="Disordered" evidence="9">
    <location>
        <begin position="1139"/>
        <end position="1204"/>
    </location>
</feature>
<dbReference type="InterPro" id="IPR036236">
    <property type="entry name" value="Znf_C2H2_sf"/>
</dbReference>
<feature type="compositionally biased region" description="Low complexity" evidence="9">
    <location>
        <begin position="1418"/>
        <end position="1437"/>
    </location>
</feature>
<dbReference type="GO" id="GO:0003677">
    <property type="term" value="F:DNA binding"/>
    <property type="evidence" value="ECO:0007669"/>
    <property type="project" value="UniProtKB-KW"/>
</dbReference>
<feature type="compositionally biased region" description="Polar residues" evidence="9">
    <location>
        <begin position="1450"/>
        <end position="1474"/>
    </location>
</feature>
<dbReference type="KEGG" id="hazt:108676258"/>
<evidence type="ECO:0000256" key="5">
    <source>
        <dbReference type="ARBA" id="ARBA00022833"/>
    </source>
</evidence>
<feature type="compositionally biased region" description="Basic and acidic residues" evidence="9">
    <location>
        <begin position="1037"/>
        <end position="1060"/>
    </location>
</feature>
<dbReference type="OrthoDB" id="6417347at2759"/>
<dbReference type="SUPFAM" id="SSF57667">
    <property type="entry name" value="beta-beta-alpha zinc fingers"/>
    <property type="match status" value="2"/>
</dbReference>
<organism evidence="11 12">
    <name type="scientific">Hyalella azteca</name>
    <name type="common">Amphipod</name>
    <dbReference type="NCBI Taxonomy" id="294128"/>
    <lineage>
        <taxon>Eukaryota</taxon>
        <taxon>Metazoa</taxon>
        <taxon>Ecdysozoa</taxon>
        <taxon>Arthropoda</taxon>
        <taxon>Crustacea</taxon>
        <taxon>Multicrustacea</taxon>
        <taxon>Malacostraca</taxon>
        <taxon>Eumalacostraca</taxon>
        <taxon>Peracarida</taxon>
        <taxon>Amphipoda</taxon>
        <taxon>Senticaudata</taxon>
        <taxon>Talitrida</taxon>
        <taxon>Talitroidea</taxon>
        <taxon>Hyalellidae</taxon>
        <taxon>Hyalella</taxon>
    </lineage>
</organism>
<feature type="compositionally biased region" description="Low complexity" evidence="9">
    <location>
        <begin position="1855"/>
        <end position="1876"/>
    </location>
</feature>
<reference evidence="12" key="1">
    <citation type="submission" date="2025-08" db="UniProtKB">
        <authorList>
            <consortium name="RefSeq"/>
        </authorList>
    </citation>
    <scope>IDENTIFICATION</scope>
    <source>
        <tissue evidence="12">Whole organism</tissue>
    </source>
</reference>
<feature type="non-terminal residue" evidence="12">
    <location>
        <position position="1986"/>
    </location>
</feature>